<organism evidence="2 3">
    <name type="scientific">Mycena rosella</name>
    <name type="common">Pink bonnet</name>
    <name type="synonym">Agaricus rosellus</name>
    <dbReference type="NCBI Taxonomy" id="1033263"/>
    <lineage>
        <taxon>Eukaryota</taxon>
        <taxon>Fungi</taxon>
        <taxon>Dikarya</taxon>
        <taxon>Basidiomycota</taxon>
        <taxon>Agaricomycotina</taxon>
        <taxon>Agaricomycetes</taxon>
        <taxon>Agaricomycetidae</taxon>
        <taxon>Agaricales</taxon>
        <taxon>Marasmiineae</taxon>
        <taxon>Mycenaceae</taxon>
        <taxon>Mycena</taxon>
    </lineage>
</organism>
<comment type="caution">
    <text evidence="2">The sequence shown here is derived from an EMBL/GenBank/DDBJ whole genome shotgun (WGS) entry which is preliminary data.</text>
</comment>
<accession>A0AAD7DC17</accession>
<feature type="compositionally biased region" description="Basic and acidic residues" evidence="1">
    <location>
        <begin position="35"/>
        <end position="46"/>
    </location>
</feature>
<name>A0AAD7DC17_MYCRO</name>
<evidence type="ECO:0000313" key="3">
    <source>
        <dbReference type="Proteomes" id="UP001221757"/>
    </source>
</evidence>
<keyword evidence="3" id="KW-1185">Reference proteome</keyword>
<evidence type="ECO:0000256" key="1">
    <source>
        <dbReference type="SAM" id="MobiDB-lite"/>
    </source>
</evidence>
<sequence>MPVSNAIHQAAGSMLRKNGELHFLYTPVLDLHEARASNEPRARVESPNELEEAREELRAGARETKRGRRRHRAEKERGWVVGEEQNANRGGGTASAGARVGERMWARRATGPRLSPTGEHMHDAELPVDGQGGRSGWHRTKGGFNRSRAHPVRLGFGPAMENWRRRAPVNAA</sequence>
<dbReference type="Proteomes" id="UP001221757">
    <property type="component" value="Unassembled WGS sequence"/>
</dbReference>
<proteinExistence type="predicted"/>
<feature type="compositionally biased region" description="Basic and acidic residues" evidence="1">
    <location>
        <begin position="55"/>
        <end position="64"/>
    </location>
</feature>
<dbReference type="EMBL" id="JARKIE010000085">
    <property type="protein sequence ID" value="KAJ7687775.1"/>
    <property type="molecule type" value="Genomic_DNA"/>
</dbReference>
<feature type="compositionally biased region" description="Basic residues" evidence="1">
    <location>
        <begin position="136"/>
        <end position="151"/>
    </location>
</feature>
<evidence type="ECO:0000313" key="2">
    <source>
        <dbReference type="EMBL" id="KAJ7687775.1"/>
    </source>
</evidence>
<gene>
    <name evidence="2" type="ORF">B0H17DRAFT_1136128</name>
</gene>
<feature type="region of interest" description="Disordered" evidence="1">
    <location>
        <begin position="35"/>
        <end position="152"/>
    </location>
</feature>
<reference evidence="2" key="1">
    <citation type="submission" date="2023-03" db="EMBL/GenBank/DDBJ databases">
        <title>Massive genome expansion in bonnet fungi (Mycena s.s.) driven by repeated elements and novel gene families across ecological guilds.</title>
        <authorList>
            <consortium name="Lawrence Berkeley National Laboratory"/>
            <person name="Harder C.B."/>
            <person name="Miyauchi S."/>
            <person name="Viragh M."/>
            <person name="Kuo A."/>
            <person name="Thoen E."/>
            <person name="Andreopoulos B."/>
            <person name="Lu D."/>
            <person name="Skrede I."/>
            <person name="Drula E."/>
            <person name="Henrissat B."/>
            <person name="Morin E."/>
            <person name="Kohler A."/>
            <person name="Barry K."/>
            <person name="LaButti K."/>
            <person name="Morin E."/>
            <person name="Salamov A."/>
            <person name="Lipzen A."/>
            <person name="Mereny Z."/>
            <person name="Hegedus B."/>
            <person name="Baldrian P."/>
            <person name="Stursova M."/>
            <person name="Weitz H."/>
            <person name="Taylor A."/>
            <person name="Grigoriev I.V."/>
            <person name="Nagy L.G."/>
            <person name="Martin F."/>
            <person name="Kauserud H."/>
        </authorList>
    </citation>
    <scope>NUCLEOTIDE SEQUENCE</scope>
    <source>
        <strain evidence="2">CBHHK067</strain>
    </source>
</reference>
<protein>
    <submittedName>
        <fullName evidence="2">Uncharacterized protein</fullName>
    </submittedName>
</protein>
<dbReference type="AlphaFoldDB" id="A0AAD7DC17"/>